<name>A0A4R8PMR0_9PEZI</name>
<feature type="compositionally biased region" description="Basic and acidic residues" evidence="1">
    <location>
        <begin position="114"/>
        <end position="126"/>
    </location>
</feature>
<evidence type="ECO:0000313" key="2">
    <source>
        <dbReference type="EMBL" id="TDZ13257.1"/>
    </source>
</evidence>
<dbReference type="AlphaFoldDB" id="A0A4R8PMR0"/>
<keyword evidence="3" id="KW-1185">Reference proteome</keyword>
<comment type="caution">
    <text evidence="2">The sequence shown here is derived from an EMBL/GenBank/DDBJ whole genome shotgun (WGS) entry which is preliminary data.</text>
</comment>
<evidence type="ECO:0000313" key="3">
    <source>
        <dbReference type="Proteomes" id="UP000295083"/>
    </source>
</evidence>
<dbReference type="Proteomes" id="UP000295083">
    <property type="component" value="Unassembled WGS sequence"/>
</dbReference>
<protein>
    <submittedName>
        <fullName evidence="2">Uncharacterized protein</fullName>
    </submittedName>
</protein>
<organism evidence="2 3">
    <name type="scientific">Colletotrichum spinosum</name>
    <dbReference type="NCBI Taxonomy" id="1347390"/>
    <lineage>
        <taxon>Eukaryota</taxon>
        <taxon>Fungi</taxon>
        <taxon>Dikarya</taxon>
        <taxon>Ascomycota</taxon>
        <taxon>Pezizomycotina</taxon>
        <taxon>Sordariomycetes</taxon>
        <taxon>Hypocreomycetidae</taxon>
        <taxon>Glomerellales</taxon>
        <taxon>Glomerellaceae</taxon>
        <taxon>Colletotrichum</taxon>
        <taxon>Colletotrichum orbiculare species complex</taxon>
    </lineage>
</organism>
<evidence type="ECO:0000256" key="1">
    <source>
        <dbReference type="SAM" id="MobiDB-lite"/>
    </source>
</evidence>
<feature type="region of interest" description="Disordered" evidence="1">
    <location>
        <begin position="113"/>
        <end position="132"/>
    </location>
</feature>
<accession>A0A4R8PMR0</accession>
<proteinExistence type="predicted"/>
<reference evidence="2 3" key="1">
    <citation type="submission" date="2018-11" db="EMBL/GenBank/DDBJ databases">
        <title>Genome sequence and assembly of Colletotrichum spinosum.</title>
        <authorList>
            <person name="Gan P."/>
            <person name="Shirasu K."/>
        </authorList>
    </citation>
    <scope>NUCLEOTIDE SEQUENCE [LARGE SCALE GENOMIC DNA]</scope>
    <source>
        <strain evidence="2 3">CBS 515.97</strain>
    </source>
</reference>
<dbReference type="EMBL" id="QAPG01010714">
    <property type="protein sequence ID" value="TDZ13257.1"/>
    <property type="molecule type" value="Genomic_DNA"/>
</dbReference>
<sequence>MLGDWQESLVAVRETLERDEEDVALGLGGRRVNRRVAECRSADKRTWRCVYFANAAQYPSITTLFPWWPRDSTGGGGDSRRVVEAGAKDGRNRLGDSKRCFYVPVTTTALSTEDSIREQTADEKTRWTGSESDAELPGERRWLTSAGGRFVWKWV</sequence>
<gene>
    <name evidence="2" type="ORF">C8035_v006669</name>
</gene>